<sequence>MLTHAFWTLAEAISRVIAQFVHPNPKTQAASPCAECNEYSEFAIYKNYKLRTRTGKARVRVQTISFVSLFSTGPEGGSFKTGTSKISFGKRAPQLSNRLLPTMPSQTSIYLVWFGSILVLECRTATPSHAAHSSWAIGPLIIANVQGRELISGVIFWCALTLREKEKNHRVSADDSVAFRRVPTDAIAKWDGFSARFIFFCTLSRSLVK</sequence>
<keyword evidence="1" id="KW-0732">Signal</keyword>
<protein>
    <submittedName>
        <fullName evidence="2">Uncharacterized protein</fullName>
    </submittedName>
</protein>
<feature type="signal peptide" evidence="1">
    <location>
        <begin position="1"/>
        <end position="18"/>
    </location>
</feature>
<name>A0AAV4WM37_CAEEX</name>
<accession>A0AAV4WM37</accession>
<keyword evidence="3" id="KW-1185">Reference proteome</keyword>
<organism evidence="2 3">
    <name type="scientific">Caerostris extrusa</name>
    <name type="common">Bark spider</name>
    <name type="synonym">Caerostris bankana</name>
    <dbReference type="NCBI Taxonomy" id="172846"/>
    <lineage>
        <taxon>Eukaryota</taxon>
        <taxon>Metazoa</taxon>
        <taxon>Ecdysozoa</taxon>
        <taxon>Arthropoda</taxon>
        <taxon>Chelicerata</taxon>
        <taxon>Arachnida</taxon>
        <taxon>Araneae</taxon>
        <taxon>Araneomorphae</taxon>
        <taxon>Entelegynae</taxon>
        <taxon>Araneoidea</taxon>
        <taxon>Araneidae</taxon>
        <taxon>Caerostris</taxon>
    </lineage>
</organism>
<evidence type="ECO:0000313" key="2">
    <source>
        <dbReference type="EMBL" id="GIY83672.1"/>
    </source>
</evidence>
<reference evidence="2 3" key="1">
    <citation type="submission" date="2021-06" db="EMBL/GenBank/DDBJ databases">
        <title>Caerostris extrusa draft genome.</title>
        <authorList>
            <person name="Kono N."/>
            <person name="Arakawa K."/>
        </authorList>
    </citation>
    <scope>NUCLEOTIDE SEQUENCE [LARGE SCALE GENOMIC DNA]</scope>
</reference>
<dbReference type="EMBL" id="BPLR01016415">
    <property type="protein sequence ID" value="GIY83672.1"/>
    <property type="molecule type" value="Genomic_DNA"/>
</dbReference>
<dbReference type="Proteomes" id="UP001054945">
    <property type="component" value="Unassembled WGS sequence"/>
</dbReference>
<dbReference type="AlphaFoldDB" id="A0AAV4WM37"/>
<comment type="caution">
    <text evidence="2">The sequence shown here is derived from an EMBL/GenBank/DDBJ whole genome shotgun (WGS) entry which is preliminary data.</text>
</comment>
<evidence type="ECO:0000256" key="1">
    <source>
        <dbReference type="SAM" id="SignalP"/>
    </source>
</evidence>
<gene>
    <name evidence="2" type="ORF">CEXT_30971</name>
</gene>
<evidence type="ECO:0000313" key="3">
    <source>
        <dbReference type="Proteomes" id="UP001054945"/>
    </source>
</evidence>
<proteinExistence type="predicted"/>
<feature type="chain" id="PRO_5043416668" evidence="1">
    <location>
        <begin position="19"/>
        <end position="209"/>
    </location>
</feature>